<comment type="caution">
    <text evidence="10">The sequence shown here is derived from an EMBL/GenBank/DDBJ whole genome shotgun (WGS) entry which is preliminary data.</text>
</comment>
<keyword evidence="6" id="KW-0769">Symport</keyword>
<dbReference type="GO" id="GO:0016020">
    <property type="term" value="C:membrane"/>
    <property type="evidence" value="ECO:0007669"/>
    <property type="project" value="InterPro"/>
</dbReference>
<evidence type="ECO:0000256" key="6">
    <source>
        <dbReference type="ARBA" id="ARBA00022847"/>
    </source>
</evidence>
<keyword evidence="3" id="KW-0997">Cell inner membrane</keyword>
<evidence type="ECO:0000256" key="7">
    <source>
        <dbReference type="ARBA" id="ARBA00022989"/>
    </source>
</evidence>
<evidence type="ECO:0000256" key="8">
    <source>
        <dbReference type="ARBA" id="ARBA00023136"/>
    </source>
</evidence>
<keyword evidence="8 9" id="KW-0472">Membrane</keyword>
<feature type="transmembrane region" description="Helical" evidence="9">
    <location>
        <begin position="251"/>
        <end position="269"/>
    </location>
</feature>
<evidence type="ECO:0000313" key="11">
    <source>
        <dbReference type="Proteomes" id="UP000237003"/>
    </source>
</evidence>
<evidence type="ECO:0000256" key="9">
    <source>
        <dbReference type="SAM" id="Phobius"/>
    </source>
</evidence>
<dbReference type="Proteomes" id="UP000237003">
    <property type="component" value="Unassembled WGS sequence"/>
</dbReference>
<reference evidence="10 11" key="1">
    <citation type="submission" date="2018-01" db="EMBL/GenBank/DDBJ databases">
        <title>Complete genome sequences of 14 Citrobacter spp. isolated from plant in Canada.</title>
        <authorList>
            <person name="Bhandare S.G."/>
            <person name="Colavecchio A."/>
            <person name="Jeukens J."/>
            <person name="Emond-Rheault J.-G."/>
            <person name="Freschi L."/>
            <person name="Hamel J."/>
            <person name="Kukavica-Ibrulj I."/>
            <person name="Levesque R."/>
            <person name="Goodridge L."/>
        </authorList>
    </citation>
    <scope>NUCLEOTIDE SEQUENCE [LARGE SCALE GENOMIC DNA]</scope>
    <source>
        <strain evidence="10 11">S1285</strain>
    </source>
</reference>
<proteinExistence type="predicted"/>
<evidence type="ECO:0000256" key="3">
    <source>
        <dbReference type="ARBA" id="ARBA00022519"/>
    </source>
</evidence>
<dbReference type="AlphaFoldDB" id="A0A2S4RTA4"/>
<feature type="transmembrane region" description="Helical" evidence="9">
    <location>
        <begin position="170"/>
        <end position="190"/>
    </location>
</feature>
<evidence type="ECO:0000256" key="4">
    <source>
        <dbReference type="ARBA" id="ARBA00022597"/>
    </source>
</evidence>
<feature type="transmembrane region" description="Helical" evidence="9">
    <location>
        <begin position="32"/>
        <end position="52"/>
    </location>
</feature>
<dbReference type="RefSeq" id="WP_103777549.1">
    <property type="nucleotide sequence ID" value="NZ_PQLX01000008.1"/>
</dbReference>
<evidence type="ECO:0000256" key="2">
    <source>
        <dbReference type="ARBA" id="ARBA00022475"/>
    </source>
</evidence>
<keyword evidence="2" id="KW-1003">Cell membrane</keyword>
<evidence type="ECO:0000313" key="10">
    <source>
        <dbReference type="EMBL" id="POU63009.1"/>
    </source>
</evidence>
<gene>
    <name evidence="10" type="ORF">C3430_20105</name>
</gene>
<keyword evidence="5 9" id="KW-0812">Transmembrane</keyword>
<keyword evidence="1" id="KW-0813">Transport</keyword>
<accession>A0A2S4RTA4</accession>
<organism evidence="10 11">
    <name type="scientific">Citrobacter amalonaticus</name>
    <dbReference type="NCBI Taxonomy" id="35703"/>
    <lineage>
        <taxon>Bacteria</taxon>
        <taxon>Pseudomonadati</taxon>
        <taxon>Pseudomonadota</taxon>
        <taxon>Gammaproteobacteria</taxon>
        <taxon>Enterobacterales</taxon>
        <taxon>Enterobacteriaceae</taxon>
        <taxon>Citrobacter</taxon>
    </lineage>
</organism>
<keyword evidence="7 9" id="KW-1133">Transmembrane helix</keyword>
<feature type="transmembrane region" description="Helical" evidence="9">
    <location>
        <begin position="210"/>
        <end position="231"/>
    </location>
</feature>
<keyword evidence="4" id="KW-0762">Sugar transport</keyword>
<protein>
    <submittedName>
        <fullName evidence="10">Rhamnose/proton symporter RhaT</fullName>
    </submittedName>
</protein>
<name>A0A2S4RTA4_CITAM</name>
<feature type="transmembrane region" description="Helical" evidence="9">
    <location>
        <begin position="314"/>
        <end position="332"/>
    </location>
</feature>
<feature type="transmembrane region" description="Helical" evidence="9">
    <location>
        <begin position="64"/>
        <end position="87"/>
    </location>
</feature>
<feature type="transmembrane region" description="Helical" evidence="9">
    <location>
        <begin position="129"/>
        <end position="149"/>
    </location>
</feature>
<dbReference type="GO" id="GO:0015153">
    <property type="term" value="F:rhamnose transmembrane transporter activity"/>
    <property type="evidence" value="ECO:0007669"/>
    <property type="project" value="InterPro"/>
</dbReference>
<dbReference type="Pfam" id="PF06379">
    <property type="entry name" value="RhaT"/>
    <property type="match status" value="1"/>
</dbReference>
<dbReference type="InterPro" id="IPR004673">
    <property type="entry name" value="L-rhamnose-proton_sym_RhaT"/>
</dbReference>
<evidence type="ECO:0000256" key="1">
    <source>
        <dbReference type="ARBA" id="ARBA00022448"/>
    </source>
</evidence>
<dbReference type="GO" id="GO:0015293">
    <property type="term" value="F:symporter activity"/>
    <property type="evidence" value="ECO:0007669"/>
    <property type="project" value="UniProtKB-KW"/>
</dbReference>
<sequence>MLAGFFVLMIACMFQGSFGLGMKNYRPFSWEAFWVIFSIIGILIIPVVWTWIEVPGFLKYILMTPGWILAIAAACGFLWGISAIWYGKGIDNIGMSLTVGINTGVGCSLGSLIPLFILNKIPPANSLSWLLAGMAVMLIGVGVITKAGILKDKQSKQDASRVKNEKFVSGLLMALASGFGTAAMNVGYTYASRASALAVDDGVNPVSASLIAYVIVFASGGFISNIGYALWVLRKNNTFSDFARPGSSFAWFKALLTGGIWFAALGLYAKSTALLGELGPVIGWIAFLSGALIISNAWGLKTGEWQGYEKPKKVMLLGNVILVLSVVIVGYANGLA</sequence>
<dbReference type="OrthoDB" id="5241629at2"/>
<dbReference type="EMBL" id="PQLX01000008">
    <property type="protein sequence ID" value="POU63009.1"/>
    <property type="molecule type" value="Genomic_DNA"/>
</dbReference>
<feature type="transmembrane region" description="Helical" evidence="9">
    <location>
        <begin position="281"/>
        <end position="302"/>
    </location>
</feature>
<feature type="transmembrane region" description="Helical" evidence="9">
    <location>
        <begin position="6"/>
        <end position="25"/>
    </location>
</feature>
<evidence type="ECO:0000256" key="5">
    <source>
        <dbReference type="ARBA" id="ARBA00022692"/>
    </source>
</evidence>
<feature type="transmembrane region" description="Helical" evidence="9">
    <location>
        <begin position="99"/>
        <end position="117"/>
    </location>
</feature>